<proteinExistence type="inferred from homology"/>
<sequence>MQRPRGQAGFTSTRCFCAAPAVALRVRLPPSRRFSPLPRRRGAMTYGSTLHAFPHLTSAVRFASECAVPSGVFVRFQPTPNDACYKFYVDGMTFLPPGTHTVMFDSTNSYQSPLARTLLDALPMVQEVTVGTSFVTVRRVEESDARAAARLFVIKWNNEQSEQGVEEAAAAAHSQALQQHVNDVRDETEDEARRAAAEPLHGNRSFHASLDSASSASAPSGAAAEAPIELGGFTVSPSTQDEQIDESAIEALIAATDWSDLKFHVSALLTDHISSGSPHVDPSAPNPHADTVPEEGDAEVVLMIKELVATTIRPQLQDDGGDLRFIGFDADSGEMRVELLGACRTCKSSKTTLVDLIERTTRHWIPEVKAVKDVSRVVSFNQRYAEEAMAEVESSRSVADLLQDMEVQESGGNEFGEKASRTVQFTPSPAKGSSNAGYRVVREVKASAPAADDGKSAVVNAEASSS</sequence>
<dbReference type="GO" id="GO:0051536">
    <property type="term" value="F:iron-sulfur cluster binding"/>
    <property type="evidence" value="ECO:0007669"/>
    <property type="project" value="InterPro"/>
</dbReference>
<dbReference type="InterPro" id="IPR001075">
    <property type="entry name" value="NIF_FeS_clus_asmbl_NifU_C"/>
</dbReference>
<dbReference type="EMBL" id="LGTL01000019">
    <property type="protein sequence ID" value="KPA76758.1"/>
    <property type="molecule type" value="Genomic_DNA"/>
</dbReference>
<evidence type="ECO:0000259" key="3">
    <source>
        <dbReference type="SMART" id="SM00932"/>
    </source>
</evidence>
<dbReference type="InterPro" id="IPR034904">
    <property type="entry name" value="FSCA_dom_sf"/>
</dbReference>
<feature type="compositionally biased region" description="Low complexity" evidence="2">
    <location>
        <begin position="205"/>
        <end position="223"/>
    </location>
</feature>
<dbReference type="RefSeq" id="XP_015655196.1">
    <property type="nucleotide sequence ID" value="XM_015806274.1"/>
</dbReference>
<dbReference type="Pfam" id="PF01106">
    <property type="entry name" value="NifU"/>
    <property type="match status" value="1"/>
</dbReference>
<dbReference type="GO" id="GO:0005739">
    <property type="term" value="C:mitochondrion"/>
    <property type="evidence" value="ECO:0007669"/>
    <property type="project" value="TreeGrafter"/>
</dbReference>
<dbReference type="Gene3D" id="3.30.1370.70">
    <property type="entry name" value="Scaffold protein Nfu/NifU, N-terminal domain"/>
    <property type="match status" value="1"/>
</dbReference>
<dbReference type="EMBL" id="LGTL01000019">
    <property type="protein sequence ID" value="KPA76757.1"/>
    <property type="molecule type" value="Genomic_DNA"/>
</dbReference>
<dbReference type="OMA" id="DHICSGN"/>
<dbReference type="AlphaFoldDB" id="A0A0N1J4I2"/>
<dbReference type="GO" id="GO:0016226">
    <property type="term" value="P:iron-sulfur cluster assembly"/>
    <property type="evidence" value="ECO:0007669"/>
    <property type="project" value="InterPro"/>
</dbReference>
<organism evidence="4 5">
    <name type="scientific">Leptomonas pyrrhocoris</name>
    <name type="common">Firebug parasite</name>
    <dbReference type="NCBI Taxonomy" id="157538"/>
    <lineage>
        <taxon>Eukaryota</taxon>
        <taxon>Discoba</taxon>
        <taxon>Euglenozoa</taxon>
        <taxon>Kinetoplastea</taxon>
        <taxon>Metakinetoplastina</taxon>
        <taxon>Trypanosomatida</taxon>
        <taxon>Trypanosomatidae</taxon>
        <taxon>Leishmaniinae</taxon>
        <taxon>Leptomonas</taxon>
    </lineage>
</organism>
<name>A0A0N1J4I2_LEPPY</name>
<dbReference type="InterPro" id="IPR036498">
    <property type="entry name" value="Nfu/NifU_N_sf"/>
</dbReference>
<gene>
    <name evidence="4" type="ORF">ABB37_07583</name>
</gene>
<dbReference type="SUPFAM" id="SSF117916">
    <property type="entry name" value="Fe-S cluster assembly (FSCA) domain-like"/>
    <property type="match status" value="1"/>
</dbReference>
<evidence type="ECO:0000256" key="1">
    <source>
        <dbReference type="ARBA" id="ARBA00006420"/>
    </source>
</evidence>
<feature type="region of interest" description="Disordered" evidence="2">
    <location>
        <begin position="182"/>
        <end position="223"/>
    </location>
</feature>
<evidence type="ECO:0000256" key="2">
    <source>
        <dbReference type="SAM" id="MobiDB-lite"/>
    </source>
</evidence>
<protein>
    <submittedName>
        <fullName evidence="4">Putative mitochondrial HIRA-interacting protein 5</fullName>
    </submittedName>
</protein>
<dbReference type="VEuPathDB" id="TriTrypDB:LpyrH10_19_1340"/>
<dbReference type="Gene3D" id="3.30.300.130">
    <property type="entry name" value="Fe-S cluster assembly (FSCA)"/>
    <property type="match status" value="1"/>
</dbReference>
<dbReference type="GO" id="GO:0005506">
    <property type="term" value="F:iron ion binding"/>
    <property type="evidence" value="ECO:0007669"/>
    <property type="project" value="InterPro"/>
</dbReference>
<feature type="region of interest" description="Disordered" evidence="2">
    <location>
        <begin position="412"/>
        <end position="466"/>
    </location>
</feature>
<dbReference type="Proteomes" id="UP000037923">
    <property type="component" value="Unassembled WGS sequence"/>
</dbReference>
<dbReference type="InterPro" id="IPR014824">
    <property type="entry name" value="Nfu/NifU_N"/>
</dbReference>
<accession>A0A0N1J4I2</accession>
<feature type="domain" description="Scaffold protein Nfu/NifU N-terminal" evidence="3">
    <location>
        <begin position="74"/>
        <end position="156"/>
    </location>
</feature>
<dbReference type="SUPFAM" id="SSF110836">
    <property type="entry name" value="Hypothetical protein SAV1430"/>
    <property type="match status" value="1"/>
</dbReference>
<dbReference type="RefSeq" id="XP_015655197.1">
    <property type="nucleotide sequence ID" value="XM_015806275.1"/>
</dbReference>
<dbReference type="GeneID" id="26907868"/>
<dbReference type="PANTHER" id="PTHR11178:SF52">
    <property type="entry name" value="PROTEIN 5, PUTATIVE-RELATED"/>
    <property type="match status" value="1"/>
</dbReference>
<dbReference type="PANTHER" id="PTHR11178">
    <property type="entry name" value="IRON-SULFUR CLUSTER SCAFFOLD PROTEIN NFU-RELATED"/>
    <property type="match status" value="1"/>
</dbReference>
<feature type="compositionally biased region" description="Polar residues" evidence="2">
    <location>
        <begin position="421"/>
        <end position="436"/>
    </location>
</feature>
<dbReference type="FunFam" id="3.30.1370.70:FF:000004">
    <property type="entry name" value="HIRA-interacting protein 5, putative"/>
    <property type="match status" value="1"/>
</dbReference>
<evidence type="ECO:0000313" key="4">
    <source>
        <dbReference type="EMBL" id="KPA76758.1"/>
    </source>
</evidence>
<reference evidence="4 5" key="1">
    <citation type="submission" date="2015-07" db="EMBL/GenBank/DDBJ databases">
        <title>High-quality genome of monoxenous trypanosomatid Leptomonas pyrrhocoris.</title>
        <authorList>
            <person name="Flegontov P."/>
            <person name="Butenko A."/>
            <person name="Firsov S."/>
            <person name="Vlcek C."/>
            <person name="Logacheva M.D."/>
            <person name="Field M."/>
            <person name="Filatov D."/>
            <person name="Flegontova O."/>
            <person name="Gerasimov E."/>
            <person name="Jackson A.P."/>
            <person name="Kelly S."/>
            <person name="Opperdoes F."/>
            <person name="O'Reilly A."/>
            <person name="Votypka J."/>
            <person name="Yurchenko V."/>
            <person name="Lukes J."/>
        </authorList>
    </citation>
    <scope>NUCLEOTIDE SEQUENCE [LARGE SCALE GENOMIC DNA]</scope>
    <source>
        <strain evidence="4">H10</strain>
    </source>
</reference>
<comment type="caution">
    <text evidence="4">The sequence shown here is derived from an EMBL/GenBank/DDBJ whole genome shotgun (WGS) entry which is preliminary data.</text>
</comment>
<dbReference type="Pfam" id="PF08712">
    <property type="entry name" value="Nfu_N"/>
    <property type="match status" value="1"/>
</dbReference>
<evidence type="ECO:0000313" key="5">
    <source>
        <dbReference type="Proteomes" id="UP000037923"/>
    </source>
</evidence>
<comment type="similarity">
    <text evidence="1">Belongs to the NifU family.</text>
</comment>
<keyword evidence="5" id="KW-1185">Reference proteome</keyword>
<dbReference type="SMART" id="SM00932">
    <property type="entry name" value="Nfu_N"/>
    <property type="match status" value="1"/>
</dbReference>
<dbReference type="OrthoDB" id="565552at2759"/>